<dbReference type="Pfam" id="PF11521">
    <property type="entry name" value="TFIIE-A_C"/>
    <property type="match status" value="1"/>
</dbReference>
<evidence type="ECO:0000256" key="6">
    <source>
        <dbReference type="ARBA" id="ARBA00022833"/>
    </source>
</evidence>
<keyword evidence="4" id="KW-0479">Metal-binding</keyword>
<dbReference type="SUPFAM" id="SSF57783">
    <property type="entry name" value="Zinc beta-ribbon"/>
    <property type="match status" value="1"/>
</dbReference>
<dbReference type="InterPro" id="IPR021600">
    <property type="entry name" value="TFIIE_asu_C"/>
</dbReference>
<dbReference type="SMART" id="SM00531">
    <property type="entry name" value="TFIIE"/>
    <property type="match status" value="1"/>
</dbReference>
<dbReference type="PANTHER" id="PTHR13097">
    <property type="entry name" value="TRANSCRIPTION INITIATION FACTOR IIE, ALPHA SUBUNIT"/>
    <property type="match status" value="1"/>
</dbReference>
<evidence type="ECO:0000256" key="11">
    <source>
        <dbReference type="ARBA" id="ARBA00025581"/>
    </source>
</evidence>
<keyword evidence="5" id="KW-0863">Zinc-finger</keyword>
<dbReference type="InterPro" id="IPR024550">
    <property type="entry name" value="TFIIEa/SarR/Rpc3_HTH_dom"/>
</dbReference>
<feature type="region of interest" description="Disordered" evidence="15">
    <location>
        <begin position="214"/>
        <end position="238"/>
    </location>
</feature>
<dbReference type="FunFam" id="3.30.40.10:FF:000087">
    <property type="entry name" value="General transcription factor IIE subunit 1"/>
    <property type="match status" value="1"/>
</dbReference>
<evidence type="ECO:0000256" key="7">
    <source>
        <dbReference type="ARBA" id="ARBA00022990"/>
    </source>
</evidence>
<comment type="caution">
    <text evidence="17">The sequence shown here is derived from an EMBL/GenBank/DDBJ whole genome shotgun (WGS) entry which is preliminary data.</text>
</comment>
<evidence type="ECO:0000256" key="1">
    <source>
        <dbReference type="ARBA" id="ARBA00004123"/>
    </source>
</evidence>
<dbReference type="GO" id="GO:0008270">
    <property type="term" value="F:zinc ion binding"/>
    <property type="evidence" value="ECO:0007669"/>
    <property type="project" value="UniProtKB-KW"/>
</dbReference>
<dbReference type="InterPro" id="IPR039997">
    <property type="entry name" value="TFE"/>
</dbReference>
<keyword evidence="8" id="KW-0805">Transcription regulation</keyword>
<keyword evidence="3" id="KW-0597">Phosphoprotein</keyword>
<reference evidence="17" key="1">
    <citation type="journal article" date="2023" name="Mol. Biol. Evol.">
        <title>Third-Generation Sequencing Reveals the Adaptive Role of the Epigenome in Three Deep-Sea Polychaetes.</title>
        <authorList>
            <person name="Perez M."/>
            <person name="Aroh O."/>
            <person name="Sun Y."/>
            <person name="Lan Y."/>
            <person name="Juniper S.K."/>
            <person name="Young C.R."/>
            <person name="Angers B."/>
            <person name="Qian P.Y."/>
        </authorList>
    </citation>
    <scope>NUCLEOTIDE SEQUENCE</scope>
    <source>
        <strain evidence="17">P08H-3</strain>
    </source>
</reference>
<evidence type="ECO:0000256" key="4">
    <source>
        <dbReference type="ARBA" id="ARBA00022723"/>
    </source>
</evidence>
<dbReference type="Pfam" id="PF02002">
    <property type="entry name" value="TFIIE_alpha"/>
    <property type="match status" value="1"/>
</dbReference>
<gene>
    <name evidence="17" type="ORF">LSH36_594g01022</name>
</gene>
<evidence type="ECO:0000256" key="2">
    <source>
        <dbReference type="ARBA" id="ARBA00008947"/>
    </source>
</evidence>
<proteinExistence type="inferred from homology"/>
<feature type="domain" description="HTH TFE/IIEalpha-type" evidence="16">
    <location>
        <begin position="18"/>
        <end position="108"/>
    </location>
</feature>
<dbReference type="PANTHER" id="PTHR13097:SF7">
    <property type="entry name" value="GENERAL TRANSCRIPTION FACTOR IIE SUBUNIT 1"/>
    <property type="match status" value="1"/>
</dbReference>
<evidence type="ECO:0000256" key="13">
    <source>
        <dbReference type="ARBA" id="ARBA00073913"/>
    </source>
</evidence>
<accession>A0AAD9J4R4</accession>
<evidence type="ECO:0000256" key="12">
    <source>
        <dbReference type="ARBA" id="ARBA00065242"/>
    </source>
</evidence>
<dbReference type="EMBL" id="JAODUP010000594">
    <property type="protein sequence ID" value="KAK2146611.1"/>
    <property type="molecule type" value="Genomic_DNA"/>
</dbReference>
<protein>
    <recommendedName>
        <fullName evidence="13">General transcription factor IIE subunit 1</fullName>
    </recommendedName>
    <alternativeName>
        <fullName evidence="14">Transcription initiation factor IIE subunit alpha</fullName>
    </alternativeName>
</protein>
<evidence type="ECO:0000256" key="10">
    <source>
        <dbReference type="ARBA" id="ARBA00023242"/>
    </source>
</evidence>
<dbReference type="Gene3D" id="6.10.140.1250">
    <property type="match status" value="1"/>
</dbReference>
<evidence type="ECO:0000256" key="14">
    <source>
        <dbReference type="ARBA" id="ARBA00080958"/>
    </source>
</evidence>
<comment type="similarity">
    <text evidence="2">Belongs to the TFIIE alpha subunit family.</text>
</comment>
<comment type="subunit">
    <text evidence="12">Tetramer of two alpha and two beta chains. Interacts with TAF6/TAFII80. Interacts with ATF7IP. Interacts with SND1. Part of TBP-based Pol II pre-initiation complex (PIC), in which Pol II core assembles with general transcription factors and other specific initiation factors including GTF2E1, GTF2E2, GTF2F1, GTF2F2, TCEA1, ERCC2, ERCC3, GTF2H2, GTF2H3, GTF2H4, GTF2H5, GTF2A1, GTF2A2, GTF2B and TBP; this large multi-subunit PIC complex mediates DNA unwinding and targets Pol II core to the transcription start site where the first phosphodiester bond forms.</text>
</comment>
<dbReference type="Gene3D" id="3.30.40.10">
    <property type="entry name" value="Zinc/RING finger domain, C3HC4 (zinc finger)"/>
    <property type="match status" value="1"/>
</dbReference>
<dbReference type="GO" id="GO:0005673">
    <property type="term" value="C:transcription factor TFIIE complex"/>
    <property type="evidence" value="ECO:0007669"/>
    <property type="project" value="TreeGrafter"/>
</dbReference>
<sequence length="410" mass="47021">MNPPVIEPEVLTEVPETLKRLVRYIVRGFYDTEHALIIDLLVHHPCIREEDLMDLLKFEQKQLRTVMNTLRNDKFVKVRMRMETNAEGRTSKQNYYFINYSTFVNVVKYKLDHIRRKIEMEERNMTSRASFKCPGCYKTFTDLEAGQLIDPFSGEMKCTFCHTEVEEDESAQPKTDARTLMVKFNEQIEPIFALLREVEDVKLSQELLEPEPVDLGKKHGGVSTGRQQNKGWSGDRRTDTFNYTDSGVIVNIENDQEKIINVPTAPVKEQPIWMRQSTVKGADQEDMIMGISEGADKPTRTQESDDIMKTLLAHEKKAAVPIIPGMQAPVSDDSSTSDSEMENSKGPSTYIGESQTIESEEEEQEVPMVTVAGQLVPYDEVNEEMTQKMTPGERDAYIRIGQEMYENMYD</sequence>
<dbReference type="PROSITE" id="PS51344">
    <property type="entry name" value="HTH_TFE_IIE"/>
    <property type="match status" value="1"/>
</dbReference>
<evidence type="ECO:0000256" key="5">
    <source>
        <dbReference type="ARBA" id="ARBA00022771"/>
    </source>
</evidence>
<dbReference type="AlphaFoldDB" id="A0AAD9J4R4"/>
<dbReference type="GO" id="GO:0006367">
    <property type="term" value="P:transcription initiation at RNA polymerase II promoter"/>
    <property type="evidence" value="ECO:0007669"/>
    <property type="project" value="InterPro"/>
</dbReference>
<keyword evidence="10" id="KW-0539">Nucleus</keyword>
<keyword evidence="9" id="KW-0804">Transcription</keyword>
<evidence type="ECO:0000256" key="15">
    <source>
        <dbReference type="SAM" id="MobiDB-lite"/>
    </source>
</evidence>
<evidence type="ECO:0000259" key="16">
    <source>
        <dbReference type="PROSITE" id="PS51344"/>
    </source>
</evidence>
<keyword evidence="6" id="KW-0862">Zinc</keyword>
<dbReference type="InterPro" id="IPR002853">
    <property type="entry name" value="TFIIE_asu"/>
</dbReference>
<keyword evidence="7" id="KW-0007">Acetylation</keyword>
<name>A0AAD9J4R4_9ANNE</name>
<dbReference type="InterPro" id="IPR013083">
    <property type="entry name" value="Znf_RING/FYVE/PHD"/>
</dbReference>
<comment type="function">
    <text evidence="11">Recruits TFIIH to the initiation complex and stimulates the RNA polymerase II C-terminal domain kinase and DNA-dependent ATPase activities of TFIIH. Both TFIIH and TFIIE are required for promoter clearance by RNA polymerase.</text>
</comment>
<comment type="subcellular location">
    <subcellularLocation>
        <location evidence="1">Nucleus</location>
    </subcellularLocation>
</comment>
<evidence type="ECO:0000256" key="3">
    <source>
        <dbReference type="ARBA" id="ARBA00022553"/>
    </source>
</evidence>
<evidence type="ECO:0000256" key="9">
    <source>
        <dbReference type="ARBA" id="ARBA00023163"/>
    </source>
</evidence>
<organism evidence="17 18">
    <name type="scientific">Paralvinella palmiformis</name>
    <dbReference type="NCBI Taxonomy" id="53620"/>
    <lineage>
        <taxon>Eukaryota</taxon>
        <taxon>Metazoa</taxon>
        <taxon>Spiralia</taxon>
        <taxon>Lophotrochozoa</taxon>
        <taxon>Annelida</taxon>
        <taxon>Polychaeta</taxon>
        <taxon>Sedentaria</taxon>
        <taxon>Canalipalpata</taxon>
        <taxon>Terebellida</taxon>
        <taxon>Terebelliformia</taxon>
        <taxon>Alvinellidae</taxon>
        <taxon>Paralvinella</taxon>
    </lineage>
</organism>
<keyword evidence="18" id="KW-1185">Reference proteome</keyword>
<dbReference type="InterPro" id="IPR017919">
    <property type="entry name" value="TFIIE/TFIIEa_HTH"/>
</dbReference>
<dbReference type="Proteomes" id="UP001208570">
    <property type="component" value="Unassembled WGS sequence"/>
</dbReference>
<feature type="region of interest" description="Disordered" evidence="15">
    <location>
        <begin position="326"/>
        <end position="366"/>
    </location>
</feature>
<evidence type="ECO:0000256" key="8">
    <source>
        <dbReference type="ARBA" id="ARBA00023015"/>
    </source>
</evidence>
<evidence type="ECO:0000313" key="17">
    <source>
        <dbReference type="EMBL" id="KAK2146611.1"/>
    </source>
</evidence>
<evidence type="ECO:0000313" key="18">
    <source>
        <dbReference type="Proteomes" id="UP001208570"/>
    </source>
</evidence>